<evidence type="ECO:0000256" key="2">
    <source>
        <dbReference type="SAM" id="MobiDB-lite"/>
    </source>
</evidence>
<feature type="coiled-coil region" evidence="1">
    <location>
        <begin position="150"/>
        <end position="184"/>
    </location>
</feature>
<protein>
    <submittedName>
        <fullName evidence="3">Uncharacterized protein</fullName>
    </submittedName>
</protein>
<keyword evidence="1" id="KW-0175">Coiled coil</keyword>
<name>A0A4D6N1H6_VIGUN</name>
<evidence type="ECO:0000313" key="4">
    <source>
        <dbReference type="Proteomes" id="UP000501690"/>
    </source>
</evidence>
<accession>A0A4D6N1H6</accession>
<dbReference type="AlphaFoldDB" id="A0A4D6N1H6"/>
<reference evidence="3 4" key="1">
    <citation type="submission" date="2019-04" db="EMBL/GenBank/DDBJ databases">
        <title>An improved genome assembly and genetic linkage map for asparagus bean, Vigna unguiculata ssp. sesquipedialis.</title>
        <authorList>
            <person name="Xia Q."/>
            <person name="Zhang R."/>
            <person name="Dong Y."/>
        </authorList>
    </citation>
    <scope>NUCLEOTIDE SEQUENCE [LARGE SCALE GENOMIC DNA]</scope>
    <source>
        <tissue evidence="3">Leaf</tissue>
    </source>
</reference>
<feature type="region of interest" description="Disordered" evidence="2">
    <location>
        <begin position="239"/>
        <end position="276"/>
    </location>
</feature>
<dbReference type="Proteomes" id="UP000501690">
    <property type="component" value="Linkage Group LG9"/>
</dbReference>
<feature type="compositionally biased region" description="Acidic residues" evidence="2">
    <location>
        <begin position="254"/>
        <end position="263"/>
    </location>
</feature>
<dbReference type="EMBL" id="CP039353">
    <property type="protein sequence ID" value="QCE06724.1"/>
    <property type="molecule type" value="Genomic_DNA"/>
</dbReference>
<proteinExistence type="predicted"/>
<sequence>MLARLDAISKDMLDVDSMRVVDVLERLPTKIPGKWVFCCYLTDSPARDLYDSREDKECCKGEGKRPTPSKMKGVGKDRKRLRALAKTGGVGSSGSSNSNLGGFMKSKIQMRKGVEIKLSDAELGVVEAADPGLIMRVLNECLSHGVVLGRRAWDEEKNKLEAEVKRLKGSVMRVEKKLKAKQIELDKTDFLYKEVSVTDCRFNVNLDVYNNRILDIAEISHLKAEQEAVMVRNEETVVTTPPANVDGMVSKGEDGEEEAEDAEEVAKEVNDEVADE</sequence>
<evidence type="ECO:0000256" key="1">
    <source>
        <dbReference type="SAM" id="Coils"/>
    </source>
</evidence>
<organism evidence="3 4">
    <name type="scientific">Vigna unguiculata</name>
    <name type="common">Cowpea</name>
    <dbReference type="NCBI Taxonomy" id="3917"/>
    <lineage>
        <taxon>Eukaryota</taxon>
        <taxon>Viridiplantae</taxon>
        <taxon>Streptophyta</taxon>
        <taxon>Embryophyta</taxon>
        <taxon>Tracheophyta</taxon>
        <taxon>Spermatophyta</taxon>
        <taxon>Magnoliopsida</taxon>
        <taxon>eudicotyledons</taxon>
        <taxon>Gunneridae</taxon>
        <taxon>Pentapetalae</taxon>
        <taxon>rosids</taxon>
        <taxon>fabids</taxon>
        <taxon>Fabales</taxon>
        <taxon>Fabaceae</taxon>
        <taxon>Papilionoideae</taxon>
        <taxon>50 kb inversion clade</taxon>
        <taxon>NPAAA clade</taxon>
        <taxon>indigoferoid/millettioid clade</taxon>
        <taxon>Phaseoleae</taxon>
        <taxon>Vigna</taxon>
    </lineage>
</organism>
<gene>
    <name evidence="3" type="ORF">DEO72_LG9g1738</name>
</gene>
<evidence type="ECO:0000313" key="3">
    <source>
        <dbReference type="EMBL" id="QCE06724.1"/>
    </source>
</evidence>
<keyword evidence="4" id="KW-1185">Reference proteome</keyword>